<dbReference type="PANTHER" id="PTHR12126:SF11">
    <property type="entry name" value="NADH DEHYDROGENASE [UBIQUINONE] 1 ALPHA SUBCOMPLEX SUBUNIT 9, MITOCHONDRIAL"/>
    <property type="match status" value="1"/>
</dbReference>
<dbReference type="SUPFAM" id="SSF51735">
    <property type="entry name" value="NAD(P)-binding Rossmann-fold domains"/>
    <property type="match status" value="1"/>
</dbReference>
<dbReference type="GO" id="GO:0044877">
    <property type="term" value="F:protein-containing complex binding"/>
    <property type="evidence" value="ECO:0007669"/>
    <property type="project" value="TreeGrafter"/>
</dbReference>
<dbReference type="Gene3D" id="3.40.50.720">
    <property type="entry name" value="NAD(P)-binding Rossmann-like Domain"/>
    <property type="match status" value="1"/>
</dbReference>
<feature type="non-terminal residue" evidence="2">
    <location>
        <position position="1"/>
    </location>
</feature>
<dbReference type="InterPro" id="IPR001509">
    <property type="entry name" value="Epimerase_deHydtase"/>
</dbReference>
<dbReference type="InterPro" id="IPR036291">
    <property type="entry name" value="NAD(P)-bd_dom_sf"/>
</dbReference>
<dbReference type="CDD" id="cd05271">
    <property type="entry name" value="NDUFA9_like_SDR_a"/>
    <property type="match status" value="1"/>
</dbReference>
<sequence>VNLFDEERLRILVKSSDVVINLVGILYETKKQKFEDIHAKFPDLLSKLCSELNIKKLVHISALGINETVSSQYMQSKLKGEKNIINNFNRSVILRPSVIFGPEDKFFNQFASIAEFFPALPLIGGGLTYFQPIYVGDIAKSIMAVLEKEEINNNIFELGGPQIFTFKELMKILLKEINKKRFLVPIPFLFAKFQAKILQLLPKPLLTTDQVEMLKYDNIVTNKYPTLKDLKIIPETIESVLPNYIWRFRKGGQFAKL</sequence>
<name>A0A382RYV6_9ZZZZ</name>
<dbReference type="InterPro" id="IPR051207">
    <property type="entry name" value="ComplexI_NDUFA9_subunit"/>
</dbReference>
<reference evidence="2" key="1">
    <citation type="submission" date="2018-05" db="EMBL/GenBank/DDBJ databases">
        <authorList>
            <person name="Lanie J.A."/>
            <person name="Ng W.-L."/>
            <person name="Kazmierczak K.M."/>
            <person name="Andrzejewski T.M."/>
            <person name="Davidsen T.M."/>
            <person name="Wayne K.J."/>
            <person name="Tettelin H."/>
            <person name="Glass J.I."/>
            <person name="Rusch D."/>
            <person name="Podicherti R."/>
            <person name="Tsui H.-C.T."/>
            <person name="Winkler M.E."/>
        </authorList>
    </citation>
    <scope>NUCLEOTIDE SEQUENCE</scope>
</reference>
<proteinExistence type="predicted"/>
<dbReference type="EMBL" id="UINC01125198">
    <property type="protein sequence ID" value="SVD02866.1"/>
    <property type="molecule type" value="Genomic_DNA"/>
</dbReference>
<evidence type="ECO:0000259" key="1">
    <source>
        <dbReference type="Pfam" id="PF01370"/>
    </source>
</evidence>
<gene>
    <name evidence="2" type="ORF">METZ01_LOCUS355720</name>
</gene>
<protein>
    <recommendedName>
        <fullName evidence="1">NAD-dependent epimerase/dehydratase domain-containing protein</fullName>
    </recommendedName>
</protein>
<dbReference type="Pfam" id="PF01370">
    <property type="entry name" value="Epimerase"/>
    <property type="match status" value="1"/>
</dbReference>
<dbReference type="PANTHER" id="PTHR12126">
    <property type="entry name" value="NADH-UBIQUINONE OXIDOREDUCTASE 39 KDA SUBUNIT-RELATED"/>
    <property type="match status" value="1"/>
</dbReference>
<dbReference type="AlphaFoldDB" id="A0A382RYV6"/>
<evidence type="ECO:0000313" key="2">
    <source>
        <dbReference type="EMBL" id="SVD02866.1"/>
    </source>
</evidence>
<accession>A0A382RYV6</accession>
<feature type="domain" description="NAD-dependent epimerase/dehydratase" evidence="1">
    <location>
        <begin position="2"/>
        <end position="159"/>
    </location>
</feature>
<organism evidence="2">
    <name type="scientific">marine metagenome</name>
    <dbReference type="NCBI Taxonomy" id="408172"/>
    <lineage>
        <taxon>unclassified sequences</taxon>
        <taxon>metagenomes</taxon>
        <taxon>ecological metagenomes</taxon>
    </lineage>
</organism>